<dbReference type="AlphaFoldDB" id="A0A1G2JPY1"/>
<evidence type="ECO:0000313" key="4">
    <source>
        <dbReference type="Proteomes" id="UP000178935"/>
    </source>
</evidence>
<dbReference type="InterPro" id="IPR034139">
    <property type="entry name" value="TOPRIM_OLD"/>
</dbReference>
<sequence>MFLTKLIILNNKSCRDVILSPSKNEPEVLIGINDCGKSTILKSLDIFFDEKKNLSFSREDQQKSDLSNSPLKEEEFNQMLIKNNYPSIGRYTGDVIGILCEFEIEATDIEDVEFQDNSKNLHLKWAIGDSNKIVMLRLFNNTDDDSSLSGYYLIAKDYKKDGVSVEAWNKTKTDLKKICESFDVKNEDIINENGKGPFKNIEEIRSIYKKVESDLIDQWSKYKDFSKDKNFFPNFKYLDWTFSLEDLEDMATEAMNEVTSPLLKQIKDLVFKKQEEAIDGVNKKFEEIMGDLKNELPKSIKKISSSVFFKVDQKITDIKLSKENVDGEVHIDNQGDGIKRQIWFALLKWRSKIVAGERKRNKYIWCFDEPETHLYPLAQRQLFSTFRDMCANEFQILLSTHSTVFIDRTRISDVNQVVLDSGYSVINKSGSVDDLFSCLGVKNSDFLFFDKFLAVEGFTEYQLVPYLYKLKYGKTLFEDGIQIINLKGKSQCKNNKQILETILTDFQKIDDKIFYLFDNDTGISGDKIFTSGIYDIEDSISNKIWIKFLKDNCDIEITEDILNNDIRSKLENKTDKKFYNLIENYVARNVKSGKYLSSKGSLGFLLSKCYDDAIDIPEAIDKLFVKINS</sequence>
<dbReference type="InterPro" id="IPR041685">
    <property type="entry name" value="AAA_GajA/Old/RecF-like"/>
</dbReference>
<evidence type="ECO:0000259" key="2">
    <source>
        <dbReference type="Pfam" id="PF20469"/>
    </source>
</evidence>
<dbReference type="InterPro" id="IPR051396">
    <property type="entry name" value="Bact_Antivir_Def_Nuclease"/>
</dbReference>
<dbReference type="Proteomes" id="UP000178935">
    <property type="component" value="Unassembled WGS sequence"/>
</dbReference>
<organism evidence="3 4">
    <name type="scientific">Candidatus Staskawiczbacteria bacterium RIFOXYD1_FULL_32_13</name>
    <dbReference type="NCBI Taxonomy" id="1802234"/>
    <lineage>
        <taxon>Bacteria</taxon>
        <taxon>Candidatus Staskawicziibacteriota</taxon>
    </lineage>
</organism>
<dbReference type="CDD" id="cd00267">
    <property type="entry name" value="ABC_ATPase"/>
    <property type="match status" value="1"/>
</dbReference>
<dbReference type="SUPFAM" id="SSF52540">
    <property type="entry name" value="P-loop containing nucleoside triphosphate hydrolases"/>
    <property type="match status" value="1"/>
</dbReference>
<dbReference type="InterPro" id="IPR027417">
    <property type="entry name" value="P-loop_NTPase"/>
</dbReference>
<feature type="domain" description="Endonuclease GajA/Old nuclease/RecF-like AAA" evidence="1">
    <location>
        <begin position="1"/>
        <end position="406"/>
    </location>
</feature>
<dbReference type="PANTHER" id="PTHR43581">
    <property type="entry name" value="ATP/GTP PHOSPHATASE"/>
    <property type="match status" value="1"/>
</dbReference>
<dbReference type="Pfam" id="PF20469">
    <property type="entry name" value="OLD-like_TOPRIM"/>
    <property type="match status" value="1"/>
</dbReference>
<comment type="caution">
    <text evidence="3">The sequence shown here is derived from an EMBL/GenBank/DDBJ whole genome shotgun (WGS) entry which is preliminary data.</text>
</comment>
<dbReference type="PANTHER" id="PTHR43581:SF4">
    <property type="entry name" value="ATP_GTP PHOSPHATASE"/>
    <property type="match status" value="1"/>
</dbReference>
<dbReference type="EMBL" id="MHPU01000010">
    <property type="protein sequence ID" value="OGZ89196.1"/>
    <property type="molecule type" value="Genomic_DNA"/>
</dbReference>
<proteinExistence type="predicted"/>
<accession>A0A1G2JPY1</accession>
<reference evidence="3 4" key="1">
    <citation type="journal article" date="2016" name="Nat. Commun.">
        <title>Thousands of microbial genomes shed light on interconnected biogeochemical processes in an aquifer system.</title>
        <authorList>
            <person name="Anantharaman K."/>
            <person name="Brown C.T."/>
            <person name="Hug L.A."/>
            <person name="Sharon I."/>
            <person name="Castelle C.J."/>
            <person name="Probst A.J."/>
            <person name="Thomas B.C."/>
            <person name="Singh A."/>
            <person name="Wilkins M.J."/>
            <person name="Karaoz U."/>
            <person name="Brodie E.L."/>
            <person name="Williams K.H."/>
            <person name="Hubbard S.S."/>
            <person name="Banfield J.F."/>
        </authorList>
    </citation>
    <scope>NUCLEOTIDE SEQUENCE [LARGE SCALE GENOMIC DNA]</scope>
</reference>
<name>A0A1G2JPY1_9BACT</name>
<dbReference type="Pfam" id="PF13175">
    <property type="entry name" value="AAA_15"/>
    <property type="match status" value="1"/>
</dbReference>
<protein>
    <submittedName>
        <fullName evidence="3">Uncharacterized protein</fullName>
    </submittedName>
</protein>
<feature type="domain" description="OLD protein-like TOPRIM" evidence="2">
    <location>
        <begin position="447"/>
        <end position="520"/>
    </location>
</feature>
<evidence type="ECO:0000259" key="1">
    <source>
        <dbReference type="Pfam" id="PF13175"/>
    </source>
</evidence>
<gene>
    <name evidence="3" type="ORF">A2561_01250</name>
</gene>
<dbReference type="Gene3D" id="3.40.50.300">
    <property type="entry name" value="P-loop containing nucleotide triphosphate hydrolases"/>
    <property type="match status" value="1"/>
</dbReference>
<evidence type="ECO:0000313" key="3">
    <source>
        <dbReference type="EMBL" id="OGZ89196.1"/>
    </source>
</evidence>